<protein>
    <submittedName>
        <fullName evidence="2">Uncharacterized protein</fullName>
    </submittedName>
</protein>
<dbReference type="EMBL" id="JABFCT010000008">
    <property type="protein sequence ID" value="KAF5873687.1"/>
    <property type="molecule type" value="Genomic_DNA"/>
</dbReference>
<dbReference type="RefSeq" id="XP_037192633.1">
    <property type="nucleotide sequence ID" value="XM_037335538.1"/>
</dbReference>
<evidence type="ECO:0000313" key="2">
    <source>
        <dbReference type="EMBL" id="KAF5873687.1"/>
    </source>
</evidence>
<feature type="compositionally biased region" description="Polar residues" evidence="1">
    <location>
        <begin position="49"/>
        <end position="58"/>
    </location>
</feature>
<accession>A0A8H6AU88</accession>
<dbReference type="GeneID" id="59259230"/>
<dbReference type="OrthoDB" id="2740448at2759"/>
<keyword evidence="3" id="KW-1185">Reference proteome</keyword>
<organism evidence="2 3">
    <name type="scientific">Botrytis fragariae</name>
    <dbReference type="NCBI Taxonomy" id="1964551"/>
    <lineage>
        <taxon>Eukaryota</taxon>
        <taxon>Fungi</taxon>
        <taxon>Dikarya</taxon>
        <taxon>Ascomycota</taxon>
        <taxon>Pezizomycotina</taxon>
        <taxon>Leotiomycetes</taxon>
        <taxon>Helotiales</taxon>
        <taxon>Sclerotiniaceae</taxon>
        <taxon>Botrytis</taxon>
    </lineage>
</organism>
<feature type="region of interest" description="Disordered" evidence="1">
    <location>
        <begin position="43"/>
        <end position="68"/>
    </location>
</feature>
<dbReference type="Proteomes" id="UP000531561">
    <property type="component" value="Unassembled WGS sequence"/>
</dbReference>
<dbReference type="AlphaFoldDB" id="A0A8H6AU88"/>
<proteinExistence type="predicted"/>
<evidence type="ECO:0000313" key="3">
    <source>
        <dbReference type="Proteomes" id="UP000531561"/>
    </source>
</evidence>
<reference evidence="2 3" key="1">
    <citation type="journal article" date="2020" name="Phytopathology">
        <title>A high-quality genome resource of Botrytis fragariae, a new and rapidly spreading fungal pathogen causing strawberry gray mold in the U.S.A.</title>
        <authorList>
            <person name="Wu Y."/>
            <person name="Saski C.A."/>
            <person name="Schnabel G."/>
            <person name="Xiao S."/>
            <person name="Hu M."/>
        </authorList>
    </citation>
    <scope>NUCLEOTIDE SEQUENCE [LARGE SCALE GENOMIC DNA]</scope>
    <source>
        <strain evidence="2 3">BVB16</strain>
    </source>
</reference>
<sequence>MTVETAIKSCFQSYFEKRKARGDARPCGPQELDDEKFLGRLRRAGLSEPRTNVTGSVGNNKKKNNGRR</sequence>
<evidence type="ECO:0000256" key="1">
    <source>
        <dbReference type="SAM" id="MobiDB-lite"/>
    </source>
</evidence>
<comment type="caution">
    <text evidence="2">The sequence shown here is derived from an EMBL/GenBank/DDBJ whole genome shotgun (WGS) entry which is preliminary data.</text>
</comment>
<gene>
    <name evidence="2" type="ORF">Bfra_005151</name>
</gene>
<name>A0A8H6AU88_9HELO</name>